<feature type="region of interest" description="Disordered" evidence="1">
    <location>
        <begin position="815"/>
        <end position="846"/>
    </location>
</feature>
<dbReference type="PANTHER" id="PTHR39463">
    <property type="entry name" value="MEDUSA"/>
    <property type="match status" value="1"/>
</dbReference>
<gene>
    <name evidence="3" type="ORF">PEBR_05439</name>
</gene>
<comment type="caution">
    <text evidence="3">The sequence shown here is derived from an EMBL/GenBank/DDBJ whole genome shotgun (WGS) entry which is preliminary data.</text>
</comment>
<organism evidence="3 4">
    <name type="scientific">Penicillium brasilianum</name>
    <dbReference type="NCBI Taxonomy" id="104259"/>
    <lineage>
        <taxon>Eukaryota</taxon>
        <taxon>Fungi</taxon>
        <taxon>Dikarya</taxon>
        <taxon>Ascomycota</taxon>
        <taxon>Pezizomycotina</taxon>
        <taxon>Eurotiomycetes</taxon>
        <taxon>Eurotiomycetidae</taxon>
        <taxon>Eurotiales</taxon>
        <taxon>Aspergillaceae</taxon>
        <taxon>Penicillium</taxon>
    </lineage>
</organism>
<feature type="compositionally biased region" description="Polar residues" evidence="1">
    <location>
        <begin position="551"/>
        <end position="560"/>
    </location>
</feature>
<accession>A0A1S9RXE6</accession>
<dbReference type="Proteomes" id="UP000190744">
    <property type="component" value="Unassembled WGS sequence"/>
</dbReference>
<evidence type="ECO:0000313" key="3">
    <source>
        <dbReference type="EMBL" id="OOQ90179.1"/>
    </source>
</evidence>
<evidence type="ECO:0000313" key="4">
    <source>
        <dbReference type="Proteomes" id="UP000190744"/>
    </source>
</evidence>
<sequence length="947" mass="103765">MTTRSKPSSGNRTHTHSLGHGISLAASLNLPPYNPCAWFQEEGLTPAQAALRTSNEDLARRLVKLKANANRLQREIFLLQRYVKEFQHPLFETWEADILTRLIEVAHAHQPNKMTTGVAIGQGSGGDREMISLAYINAAKQVQDDTLDRLGLSSQHHQAIRRYEEIAAYRSPNPFKTETPFAKWLVEEKNNRPEKYAFWSKLYPICYGRSVEQSSFDPNFQTPLILGESLDFSDSEESQFVGAFSDGLWAKSEPILSMSSFQKPAAGSVLGRFTPRLVACSSHSARADTLDSDYASTHSLQDAGSYSTYGQSPYVTTSLVPSPMADQASQISDCVPYIPSNEYASSYEEAQSPMMGSRPRQVPEIVTYSPQRGCEGTRVVVQIQSPFDLHSSSYGALYIVFGSKKCECNPHFLGFQGTNFQYCLSADAPSFISTGSPSVAVPLQVVLETQSDCQPTTLQVGVYTYEQVSHPSPGAESRKRKFSSYSDHAVPAPVPAKRTPHQSIPKIEQQDNYTYRDNRSASFSPYLQTLPAMTGFVTPYHAASSPRVGPTQFSSVSATPQPALRAPSPLTPAWSPSFMPGPTDMRSQSLGMVHSMSQHRRPSPARASNSANPTLIRTSTLQQASGIGQNSTFNPYAMYPTKAVLKLNGDLNSMAVGWSAEERESQRRLVQFTRSQTGSTINAEFKPVTPEERAPNSICISCIHWEGKDECFVTSVDTIYLLESLVAVRFTVEEKNRIRRNLEGFRPLTVSKAKADSEEFFKVIMGFPAPKPRNIEKDVKVFPWSILAEALRKIIGKYSASYSSTAGVLPTPMTNYASHGTGSDSGTEPHGTGSPQSLSDAGPVSTYNHHHALPAPVYVSQPDQSCAPMSAASDLRSVMPPISQPYSSVGAYSYPAICHPQNSHGLVAPTPRTSWEMHSLGATTPSTSAAYGYMDPVYPIHDGAHGH</sequence>
<feature type="region of interest" description="Disordered" evidence="1">
    <location>
        <begin position="542"/>
        <end position="565"/>
    </location>
</feature>
<name>A0A1S9RXE6_PENBI</name>
<proteinExistence type="predicted"/>
<dbReference type="PANTHER" id="PTHR39463:SF1">
    <property type="entry name" value="MEDUSA"/>
    <property type="match status" value="1"/>
</dbReference>
<protein>
    <submittedName>
        <fullName evidence="3">Transcriptional regulator Medusa</fullName>
    </submittedName>
</protein>
<dbReference type="AlphaFoldDB" id="A0A1S9RXE6"/>
<dbReference type="Pfam" id="PF23305">
    <property type="entry name" value="DUF7082"/>
    <property type="match status" value="1"/>
</dbReference>
<dbReference type="GO" id="GO:0005634">
    <property type="term" value="C:nucleus"/>
    <property type="evidence" value="ECO:0007669"/>
    <property type="project" value="TreeGrafter"/>
</dbReference>
<dbReference type="InterPro" id="IPR055509">
    <property type="entry name" value="DUF7082"/>
</dbReference>
<evidence type="ECO:0000256" key="1">
    <source>
        <dbReference type="SAM" id="MobiDB-lite"/>
    </source>
</evidence>
<dbReference type="EMBL" id="LJBN01000099">
    <property type="protein sequence ID" value="OOQ90179.1"/>
    <property type="molecule type" value="Genomic_DNA"/>
</dbReference>
<feature type="compositionally biased region" description="Polar residues" evidence="1">
    <location>
        <begin position="815"/>
        <end position="826"/>
    </location>
</feature>
<feature type="region of interest" description="Disordered" evidence="1">
    <location>
        <begin position="468"/>
        <end position="506"/>
    </location>
</feature>
<feature type="domain" description="DUF7082" evidence="2">
    <location>
        <begin position="642"/>
        <end position="795"/>
    </location>
</feature>
<evidence type="ECO:0000259" key="2">
    <source>
        <dbReference type="Pfam" id="PF23305"/>
    </source>
</evidence>
<reference evidence="4" key="1">
    <citation type="submission" date="2015-09" db="EMBL/GenBank/DDBJ databases">
        <authorList>
            <person name="Fill T.P."/>
            <person name="Baretta J.F."/>
            <person name="de Almeida L.G."/>
            <person name="Rocha M."/>
            <person name="de Souza D.H."/>
            <person name="Malavazi I."/>
            <person name="Cerdeira L.T."/>
            <person name="Hong H."/>
            <person name="Samborskyy M."/>
            <person name="de Vasconcelos A.T."/>
            <person name="Leadlay P."/>
            <person name="Rodrigues-Filho E."/>
        </authorList>
    </citation>
    <scope>NUCLEOTIDE SEQUENCE [LARGE SCALE GENOMIC DNA]</scope>
    <source>
        <strain evidence="4">LaBioMMi 136</strain>
    </source>
</reference>